<dbReference type="Gene3D" id="3.30.300.30">
    <property type="match status" value="1"/>
</dbReference>
<dbReference type="PROSITE" id="PS00455">
    <property type="entry name" value="AMP_BINDING"/>
    <property type="match status" value="1"/>
</dbReference>
<dbReference type="FunFam" id="3.40.50.12780:FF:000003">
    <property type="entry name" value="Long-chain-fatty-acid--CoA ligase FadD"/>
    <property type="match status" value="1"/>
</dbReference>
<dbReference type="InterPro" id="IPR000873">
    <property type="entry name" value="AMP-dep_synth/lig_dom"/>
</dbReference>
<dbReference type="CDD" id="cd05917">
    <property type="entry name" value="FACL_like_2"/>
    <property type="match status" value="1"/>
</dbReference>
<dbReference type="InterPro" id="IPR042099">
    <property type="entry name" value="ANL_N_sf"/>
</dbReference>
<dbReference type="OrthoDB" id="10253115at2759"/>
<dbReference type="AlphaFoldDB" id="A0A9W9RGJ5"/>
<evidence type="ECO:0000259" key="4">
    <source>
        <dbReference type="Pfam" id="PF13193"/>
    </source>
</evidence>
<proteinExistence type="inferred from homology"/>
<dbReference type="Proteomes" id="UP001147782">
    <property type="component" value="Unassembled WGS sequence"/>
</dbReference>
<dbReference type="EMBL" id="JAPZBS010000009">
    <property type="protein sequence ID" value="KAJ5359731.1"/>
    <property type="molecule type" value="Genomic_DNA"/>
</dbReference>
<evidence type="ECO:0000313" key="6">
    <source>
        <dbReference type="Proteomes" id="UP001147782"/>
    </source>
</evidence>
<comment type="similarity">
    <text evidence="2">Belongs to the ATP-dependent AMP-binding enzyme family.</text>
</comment>
<evidence type="ECO:0000259" key="3">
    <source>
        <dbReference type="Pfam" id="PF00501"/>
    </source>
</evidence>
<feature type="domain" description="AMP-binding enzyme C-terminal" evidence="4">
    <location>
        <begin position="522"/>
        <end position="604"/>
    </location>
</feature>
<dbReference type="Pfam" id="PF00501">
    <property type="entry name" value="AMP-binding"/>
    <property type="match status" value="1"/>
</dbReference>
<keyword evidence="6" id="KW-1185">Reference proteome</keyword>
<sequence length="625" mass="69008">MPRYHRLCYKPTNALHLLPKSHTFSSLSLGLLSDELLQAMAVPRSVHRLQQTLSHVHPPPAPLQWSMVAGPTQPKLLDITLGELLTLQALQYGDYECLVFPWTGARWTYADLKDEADRLARGMLAMGIQKGDRVGIMAGNCEQYISVFFAAARVGAILVVLNNTYTPSELYYALNHTDCRLLFMTPHIGRHNLEEVLKELGPKPKQNNTSKCLDEIVILRGNYQNFTTYDDVIYRGQSQEAHVLQDREAELRPDDVCNLQFTSGSTGNPKAAMLTHHNLVNNSRFIGDRMNLSSFDILCCPPPLFHCFGLVLGMLAVVTHGSKIVFPSETFDPKAVLHAISDEKCTALHGVPTMFEAILSIPKPAGFDTSNLRTGIIAGAPVPRPLMKRLLEELNMTEYTSSYGLTEASPTCFNAFTTDSIHTRLTTVGKILPHARAKIIDAKGNIVPIGQRGELCIAGYQLTKGYWHNPEKTAETLVTDADGVTWLKTGDEASFNEQGYCSITGRFKDIIIRGGENIYPLEIEERLAAHSHIELASVIGIPDSKYGEVVGAFIQLAAGQSRPTDDELRAWTRETLGRHKAPQHVFVFGEEGVPSTVPVTGSGKVRKVELRQMATAALEQRGVQA</sequence>
<dbReference type="InterPro" id="IPR025110">
    <property type="entry name" value="AMP-bd_C"/>
</dbReference>
<dbReference type="PANTHER" id="PTHR43201:SF6">
    <property type="entry name" value="ACYL COA SYNTHETASE (EUROFUNG)"/>
    <property type="match status" value="1"/>
</dbReference>
<dbReference type="Pfam" id="PF13193">
    <property type="entry name" value="AMP-binding_C"/>
    <property type="match status" value="1"/>
</dbReference>
<organism evidence="5 6">
    <name type="scientific">Penicillium cataractarum</name>
    <dbReference type="NCBI Taxonomy" id="2100454"/>
    <lineage>
        <taxon>Eukaryota</taxon>
        <taxon>Fungi</taxon>
        <taxon>Dikarya</taxon>
        <taxon>Ascomycota</taxon>
        <taxon>Pezizomycotina</taxon>
        <taxon>Eurotiomycetes</taxon>
        <taxon>Eurotiomycetidae</taxon>
        <taxon>Eurotiales</taxon>
        <taxon>Aspergillaceae</taxon>
        <taxon>Penicillium</taxon>
    </lineage>
</organism>
<dbReference type="PANTHER" id="PTHR43201">
    <property type="entry name" value="ACYL-COA SYNTHETASE"/>
    <property type="match status" value="1"/>
</dbReference>
<evidence type="ECO:0000256" key="2">
    <source>
        <dbReference type="ARBA" id="ARBA00006432"/>
    </source>
</evidence>
<dbReference type="Gene3D" id="3.40.50.12780">
    <property type="entry name" value="N-terminal domain of ligase-like"/>
    <property type="match status" value="1"/>
</dbReference>
<evidence type="ECO:0000256" key="1">
    <source>
        <dbReference type="ARBA" id="ARBA00004924"/>
    </source>
</evidence>
<accession>A0A9W9RGJ5</accession>
<dbReference type="GO" id="GO:0031956">
    <property type="term" value="F:medium-chain fatty acid-CoA ligase activity"/>
    <property type="evidence" value="ECO:0007669"/>
    <property type="project" value="TreeGrafter"/>
</dbReference>
<dbReference type="GeneID" id="81444236"/>
<dbReference type="InterPro" id="IPR045851">
    <property type="entry name" value="AMP-bd_C_sf"/>
</dbReference>
<dbReference type="InterPro" id="IPR020845">
    <property type="entry name" value="AMP-binding_CS"/>
</dbReference>
<name>A0A9W9RGJ5_9EURO</name>
<dbReference type="GO" id="GO:0006631">
    <property type="term" value="P:fatty acid metabolic process"/>
    <property type="evidence" value="ECO:0007669"/>
    <property type="project" value="TreeGrafter"/>
</dbReference>
<protein>
    <submittedName>
        <fullName evidence="5">Uncharacterized protein</fullName>
    </submittedName>
</protein>
<comment type="pathway">
    <text evidence="1">Siderophore biosynthesis.</text>
</comment>
<gene>
    <name evidence="5" type="ORF">N7496_012144</name>
</gene>
<dbReference type="RefSeq" id="XP_056551017.1">
    <property type="nucleotide sequence ID" value="XM_056705057.1"/>
</dbReference>
<reference evidence="5" key="1">
    <citation type="submission" date="2022-11" db="EMBL/GenBank/DDBJ databases">
        <authorList>
            <person name="Petersen C."/>
        </authorList>
    </citation>
    <scope>NUCLEOTIDE SEQUENCE</scope>
    <source>
        <strain evidence="5">IBT 29864</strain>
    </source>
</reference>
<comment type="caution">
    <text evidence="5">The sequence shown here is derived from an EMBL/GenBank/DDBJ whole genome shotgun (WGS) entry which is preliminary data.</text>
</comment>
<dbReference type="SUPFAM" id="SSF56801">
    <property type="entry name" value="Acetyl-CoA synthetase-like"/>
    <property type="match status" value="1"/>
</dbReference>
<feature type="domain" description="AMP-dependent synthetase/ligase" evidence="3">
    <location>
        <begin position="88"/>
        <end position="467"/>
    </location>
</feature>
<reference evidence="5" key="2">
    <citation type="journal article" date="2023" name="IMA Fungus">
        <title>Comparative genomic study of the Penicillium genus elucidates a diverse pangenome and 15 lateral gene transfer events.</title>
        <authorList>
            <person name="Petersen C."/>
            <person name="Sorensen T."/>
            <person name="Nielsen M.R."/>
            <person name="Sondergaard T.E."/>
            <person name="Sorensen J.L."/>
            <person name="Fitzpatrick D.A."/>
            <person name="Frisvad J.C."/>
            <person name="Nielsen K.L."/>
        </authorList>
    </citation>
    <scope>NUCLEOTIDE SEQUENCE</scope>
    <source>
        <strain evidence="5">IBT 29864</strain>
    </source>
</reference>
<evidence type="ECO:0000313" key="5">
    <source>
        <dbReference type="EMBL" id="KAJ5359731.1"/>
    </source>
</evidence>